<dbReference type="STRING" id="1348612.A0A397J876"/>
<feature type="compositionally biased region" description="Low complexity" evidence="2">
    <location>
        <begin position="19"/>
        <end position="58"/>
    </location>
</feature>
<feature type="region of interest" description="Disordered" evidence="2">
    <location>
        <begin position="1"/>
        <end position="58"/>
    </location>
</feature>
<proteinExistence type="predicted"/>
<feature type="compositionally biased region" description="Acidic residues" evidence="2">
    <location>
        <begin position="551"/>
        <end position="583"/>
    </location>
</feature>
<evidence type="ECO:0000256" key="1">
    <source>
        <dbReference type="SAM" id="Coils"/>
    </source>
</evidence>
<feature type="region of interest" description="Disordered" evidence="2">
    <location>
        <begin position="482"/>
        <end position="594"/>
    </location>
</feature>
<feature type="coiled-coil region" evidence="1">
    <location>
        <begin position="90"/>
        <end position="124"/>
    </location>
</feature>
<reference evidence="3 4" key="1">
    <citation type="submission" date="2018-08" db="EMBL/GenBank/DDBJ databases">
        <title>Genome and evolution of the arbuscular mycorrhizal fungus Diversispora epigaea (formerly Glomus versiforme) and its bacterial endosymbionts.</title>
        <authorList>
            <person name="Sun X."/>
            <person name="Fei Z."/>
            <person name="Harrison M."/>
        </authorList>
    </citation>
    <scope>NUCLEOTIDE SEQUENCE [LARGE SCALE GENOMIC DNA]</scope>
    <source>
        <strain evidence="3 4">IT104</strain>
    </source>
</reference>
<keyword evidence="1" id="KW-0175">Coiled coil</keyword>
<keyword evidence="4" id="KW-1185">Reference proteome</keyword>
<dbReference type="EMBL" id="PQFF01000092">
    <property type="protein sequence ID" value="RHZ83252.1"/>
    <property type="molecule type" value="Genomic_DNA"/>
</dbReference>
<gene>
    <name evidence="3" type="ORF">Glove_99g392</name>
</gene>
<accession>A0A397J876</accession>
<protein>
    <submittedName>
        <fullName evidence="3">Uncharacterized protein</fullName>
    </submittedName>
</protein>
<sequence>MSNLNELFKKKKQNPSRTSSYSRVFFSRPSSVSASRPSSASALRPSSASALCPSSASASRPSLFLRPLLESEDSDLTSSLVDQIRIFSKLDNLKTLLEKVKKNQEDMKEEIKTIKEEVAILSHDQACIDAVIIKSAQDLLEKKIYPNYDEFKESAEFFLRESDNEFFSTLGSKWEPYFEKKFKNLLRFLRGILCARVKTAIFENFSNMLPPISNVAKASEIAVWKKKLAVSNCFRKLFEKIEDDENDTYMTKIIKNVWPKKKNIPNLQIAWAISISEIFLNPKNEVIKMSEEIIQPALARNLAVIIKSAQDLLEKKIYPNYDEFKESAEFFLRESDNEFFSTLGSKWEPYFEKKFKNLLRFLRGILCARVKTAIFENFSNMLPPISNVAKASEIAVWKKKLAVSNCFRKLFEKIEDDENDTYMTKIIKNVWPKKKNIPNLQIAWAISISEIFLNPKNEVIKMSEEIIQPALARNLRKIENEESFEYESDSSSTPQRPVSPERQKDPKKQIEPERNKGKKKIIEVETLRKNLKKSKRKVENNEYEGKKNNEYENDEGEEGEEGDEGEDDDDEDDEDEEGEDEEYHNEIVNIESED</sequence>
<feature type="compositionally biased region" description="Basic and acidic residues" evidence="2">
    <location>
        <begin position="499"/>
        <end position="528"/>
    </location>
</feature>
<dbReference type="InterPro" id="IPR016024">
    <property type="entry name" value="ARM-type_fold"/>
</dbReference>
<evidence type="ECO:0000313" key="4">
    <source>
        <dbReference type="Proteomes" id="UP000266861"/>
    </source>
</evidence>
<evidence type="ECO:0000313" key="3">
    <source>
        <dbReference type="EMBL" id="RHZ83252.1"/>
    </source>
</evidence>
<evidence type="ECO:0000256" key="2">
    <source>
        <dbReference type="SAM" id="MobiDB-lite"/>
    </source>
</evidence>
<organism evidence="3 4">
    <name type="scientific">Diversispora epigaea</name>
    <dbReference type="NCBI Taxonomy" id="1348612"/>
    <lineage>
        <taxon>Eukaryota</taxon>
        <taxon>Fungi</taxon>
        <taxon>Fungi incertae sedis</taxon>
        <taxon>Mucoromycota</taxon>
        <taxon>Glomeromycotina</taxon>
        <taxon>Glomeromycetes</taxon>
        <taxon>Diversisporales</taxon>
        <taxon>Diversisporaceae</taxon>
        <taxon>Diversispora</taxon>
    </lineage>
</organism>
<dbReference type="Proteomes" id="UP000266861">
    <property type="component" value="Unassembled WGS sequence"/>
</dbReference>
<name>A0A397J876_9GLOM</name>
<dbReference type="SUPFAM" id="SSF48371">
    <property type="entry name" value="ARM repeat"/>
    <property type="match status" value="1"/>
</dbReference>
<comment type="caution">
    <text evidence="3">The sequence shown here is derived from an EMBL/GenBank/DDBJ whole genome shotgun (WGS) entry which is preliminary data.</text>
</comment>
<dbReference type="AlphaFoldDB" id="A0A397J876"/>
<feature type="compositionally biased region" description="Basic and acidic residues" evidence="2">
    <location>
        <begin position="537"/>
        <end position="550"/>
    </location>
</feature>
<dbReference type="OrthoDB" id="2408226at2759"/>